<evidence type="ECO:0000313" key="1">
    <source>
        <dbReference type="EMBL" id="GBP82997.1"/>
    </source>
</evidence>
<accession>A0A4C1Z8L5</accession>
<organism evidence="1 2">
    <name type="scientific">Eumeta variegata</name>
    <name type="common">Bagworm moth</name>
    <name type="synonym">Eumeta japonica</name>
    <dbReference type="NCBI Taxonomy" id="151549"/>
    <lineage>
        <taxon>Eukaryota</taxon>
        <taxon>Metazoa</taxon>
        <taxon>Ecdysozoa</taxon>
        <taxon>Arthropoda</taxon>
        <taxon>Hexapoda</taxon>
        <taxon>Insecta</taxon>
        <taxon>Pterygota</taxon>
        <taxon>Neoptera</taxon>
        <taxon>Endopterygota</taxon>
        <taxon>Lepidoptera</taxon>
        <taxon>Glossata</taxon>
        <taxon>Ditrysia</taxon>
        <taxon>Tineoidea</taxon>
        <taxon>Psychidae</taxon>
        <taxon>Oiketicinae</taxon>
        <taxon>Eumeta</taxon>
    </lineage>
</organism>
<proteinExistence type="predicted"/>
<comment type="caution">
    <text evidence="1">The sequence shown here is derived from an EMBL/GenBank/DDBJ whole genome shotgun (WGS) entry which is preliminary data.</text>
</comment>
<sequence length="74" mass="8537">MVWNATAHLTHHMSHVDEFTAKASKKLSTVKKPPEWPMNTHDTREFTSALPAFRKEYDLWRSGGPQTAREESNI</sequence>
<protein>
    <submittedName>
        <fullName evidence="1">Uncharacterized protein</fullName>
    </submittedName>
</protein>
<keyword evidence="2" id="KW-1185">Reference proteome</keyword>
<evidence type="ECO:0000313" key="2">
    <source>
        <dbReference type="Proteomes" id="UP000299102"/>
    </source>
</evidence>
<dbReference type="AlphaFoldDB" id="A0A4C1Z8L5"/>
<dbReference type="Proteomes" id="UP000299102">
    <property type="component" value="Unassembled WGS sequence"/>
</dbReference>
<dbReference type="EMBL" id="BGZK01001597">
    <property type="protein sequence ID" value="GBP82997.1"/>
    <property type="molecule type" value="Genomic_DNA"/>
</dbReference>
<name>A0A4C1Z8L5_EUMVA</name>
<gene>
    <name evidence="1" type="ORF">EVAR_39686_1</name>
</gene>
<reference evidence="1 2" key="1">
    <citation type="journal article" date="2019" name="Commun. Biol.">
        <title>The bagworm genome reveals a unique fibroin gene that provides high tensile strength.</title>
        <authorList>
            <person name="Kono N."/>
            <person name="Nakamura H."/>
            <person name="Ohtoshi R."/>
            <person name="Tomita M."/>
            <person name="Numata K."/>
            <person name="Arakawa K."/>
        </authorList>
    </citation>
    <scope>NUCLEOTIDE SEQUENCE [LARGE SCALE GENOMIC DNA]</scope>
</reference>